<organism evidence="1 2">
    <name type="scientific">Methylorubrum extorquens</name>
    <name type="common">Methylobacterium dichloromethanicum</name>
    <name type="synonym">Methylobacterium extorquens</name>
    <dbReference type="NCBI Taxonomy" id="408"/>
    <lineage>
        <taxon>Bacteria</taxon>
        <taxon>Pseudomonadati</taxon>
        <taxon>Pseudomonadota</taxon>
        <taxon>Alphaproteobacteria</taxon>
        <taxon>Hyphomicrobiales</taxon>
        <taxon>Methylobacteriaceae</taxon>
        <taxon>Methylorubrum</taxon>
    </lineage>
</organism>
<name>A0A2N9AME5_METEX</name>
<reference evidence="2" key="1">
    <citation type="submission" date="2017-10" db="EMBL/GenBank/DDBJ databases">
        <authorList>
            <person name="Regsiter A."/>
            <person name="William W."/>
        </authorList>
    </citation>
    <scope>NUCLEOTIDE SEQUENCE [LARGE SCALE GENOMIC DNA]</scope>
</reference>
<gene>
    <name evidence="1" type="ORF">TK0001_1860</name>
</gene>
<sequence length="46" mass="5637">MAEVRKRMRAPWLGRASVSYDRYMQERRQRRLRIEAAASRTIEDRL</sequence>
<evidence type="ECO:0000313" key="2">
    <source>
        <dbReference type="Proteomes" id="UP000233769"/>
    </source>
</evidence>
<evidence type="ECO:0000313" key="1">
    <source>
        <dbReference type="EMBL" id="SOR28462.1"/>
    </source>
</evidence>
<protein>
    <submittedName>
        <fullName evidence="1">Uncharacterized protein</fullName>
    </submittedName>
</protein>
<accession>A0A2N9AME5</accession>
<dbReference type="AlphaFoldDB" id="A0A2N9AME5"/>
<dbReference type="EMBL" id="LT962688">
    <property type="protein sequence ID" value="SOR28462.1"/>
    <property type="molecule type" value="Genomic_DNA"/>
</dbReference>
<proteinExistence type="predicted"/>
<dbReference type="Proteomes" id="UP000233769">
    <property type="component" value="Chromosome tk0001"/>
</dbReference>